<organism evidence="5 6">
    <name type="scientific">Aquibaculum arenosum</name>
    <dbReference type="NCBI Taxonomy" id="3032591"/>
    <lineage>
        <taxon>Bacteria</taxon>
        <taxon>Pseudomonadati</taxon>
        <taxon>Pseudomonadota</taxon>
        <taxon>Alphaproteobacteria</taxon>
        <taxon>Rhodospirillales</taxon>
        <taxon>Rhodovibrionaceae</taxon>
        <taxon>Aquibaculum</taxon>
    </lineage>
</organism>
<keyword evidence="2" id="KW-0479">Metal-binding</keyword>
<dbReference type="SUPFAM" id="SSF51621">
    <property type="entry name" value="Phosphoenolpyruvate/pyruvate domain"/>
    <property type="match status" value="1"/>
</dbReference>
<accession>A0ABT5YK17</accession>
<keyword evidence="3 5" id="KW-0456">Lyase</keyword>
<dbReference type="Proteomes" id="UP001215503">
    <property type="component" value="Unassembled WGS sequence"/>
</dbReference>
<evidence type="ECO:0000256" key="2">
    <source>
        <dbReference type="ARBA" id="ARBA00022723"/>
    </source>
</evidence>
<comment type="caution">
    <text evidence="5">The sequence shown here is derived from an EMBL/GenBank/DDBJ whole genome shotgun (WGS) entry which is preliminary data.</text>
</comment>
<dbReference type="Pfam" id="PF03328">
    <property type="entry name" value="HpcH_HpaI"/>
    <property type="match status" value="1"/>
</dbReference>
<dbReference type="PANTHER" id="PTHR30502:SF0">
    <property type="entry name" value="PHOSPHOENOLPYRUVATE CARBOXYLASE FAMILY PROTEIN"/>
    <property type="match status" value="1"/>
</dbReference>
<gene>
    <name evidence="5" type="ORF">P2G67_04740</name>
</gene>
<dbReference type="PANTHER" id="PTHR30502">
    <property type="entry name" value="2-KETO-3-DEOXY-L-RHAMNONATE ALDOLASE"/>
    <property type="match status" value="1"/>
</dbReference>
<evidence type="ECO:0000256" key="1">
    <source>
        <dbReference type="ARBA" id="ARBA00005568"/>
    </source>
</evidence>
<dbReference type="InterPro" id="IPR040442">
    <property type="entry name" value="Pyrv_kinase-like_dom_sf"/>
</dbReference>
<protein>
    <submittedName>
        <fullName evidence="5">Aldolase/citrate lyase family protein</fullName>
    </submittedName>
</protein>
<dbReference type="EMBL" id="JARHUD010000002">
    <property type="protein sequence ID" value="MDF2095278.1"/>
    <property type="molecule type" value="Genomic_DNA"/>
</dbReference>
<feature type="domain" description="HpcH/HpaI aldolase/citrate lyase" evidence="4">
    <location>
        <begin position="19"/>
        <end position="228"/>
    </location>
</feature>
<evidence type="ECO:0000256" key="3">
    <source>
        <dbReference type="ARBA" id="ARBA00023239"/>
    </source>
</evidence>
<dbReference type="InterPro" id="IPR050251">
    <property type="entry name" value="HpcH-HpaI_aldolase"/>
</dbReference>
<dbReference type="InterPro" id="IPR015813">
    <property type="entry name" value="Pyrv/PenolPyrv_kinase-like_dom"/>
</dbReference>
<reference evidence="5 6" key="1">
    <citation type="submission" date="2023-03" db="EMBL/GenBank/DDBJ databases">
        <title>Fodinicurvata sp. CAU 1616 isolated from sea sendiment.</title>
        <authorList>
            <person name="Kim W."/>
        </authorList>
    </citation>
    <scope>NUCLEOTIDE SEQUENCE [LARGE SCALE GENOMIC DNA]</scope>
    <source>
        <strain evidence="5 6">CAU 1616</strain>
    </source>
</reference>
<keyword evidence="6" id="KW-1185">Reference proteome</keyword>
<dbReference type="RefSeq" id="WP_275820540.1">
    <property type="nucleotide sequence ID" value="NZ_JARHUD010000002.1"/>
</dbReference>
<dbReference type="Gene3D" id="3.20.20.60">
    <property type="entry name" value="Phosphoenolpyruvate-binding domains"/>
    <property type="match status" value="1"/>
</dbReference>
<name>A0ABT5YK17_9PROT</name>
<sequence length="261" mass="27827">MSASRPGPKARMAAGETLFGVWLELGSPMAAEVLAECGYDCAMMDMEHGPHSIGDTIGMMQAMKGTGCLPLTRIPANDPVAIKRVLDAGVRGVMVPSVNTAEEAEAAVAACRYPPRGKRGYAASIVRATRFGLDLEDYLRRFEEEELLVICQIETCEAVENIESIAAVEGVDLLFIGPNDLAADAGFFNRLDAPEVDAMVTRVEEACRAAGRGLGAIVSPNRSLAQLKASGGYRIILQDADVALLRDSARASLEAQRKAWG</sequence>
<evidence type="ECO:0000313" key="6">
    <source>
        <dbReference type="Proteomes" id="UP001215503"/>
    </source>
</evidence>
<dbReference type="GO" id="GO:0016829">
    <property type="term" value="F:lyase activity"/>
    <property type="evidence" value="ECO:0007669"/>
    <property type="project" value="UniProtKB-KW"/>
</dbReference>
<evidence type="ECO:0000313" key="5">
    <source>
        <dbReference type="EMBL" id="MDF2095278.1"/>
    </source>
</evidence>
<comment type="similarity">
    <text evidence="1">Belongs to the HpcH/HpaI aldolase family.</text>
</comment>
<evidence type="ECO:0000259" key="4">
    <source>
        <dbReference type="Pfam" id="PF03328"/>
    </source>
</evidence>
<dbReference type="InterPro" id="IPR005000">
    <property type="entry name" value="Aldolase/citrate-lyase_domain"/>
</dbReference>
<proteinExistence type="inferred from homology"/>